<evidence type="ECO:0008006" key="3">
    <source>
        <dbReference type="Google" id="ProtNLM"/>
    </source>
</evidence>
<evidence type="ECO:0000313" key="1">
    <source>
        <dbReference type="EMBL" id="PKB94556.1"/>
    </source>
</evidence>
<name>A0A2N0NJ19_9GLOM</name>
<reference evidence="1 2" key="1">
    <citation type="submission" date="2016-04" db="EMBL/GenBank/DDBJ databases">
        <title>Genome analyses suggest a sexual origin of heterokaryosis in a supposedly ancient asexual fungus.</title>
        <authorList>
            <person name="Ropars J."/>
            <person name="Sedzielewska K."/>
            <person name="Noel J."/>
            <person name="Charron P."/>
            <person name="Farinelli L."/>
            <person name="Marton T."/>
            <person name="Kruger M."/>
            <person name="Pelin A."/>
            <person name="Brachmann A."/>
            <person name="Corradi N."/>
        </authorList>
    </citation>
    <scope>NUCLEOTIDE SEQUENCE [LARGE SCALE GENOMIC DNA]</scope>
    <source>
        <strain evidence="1 2">A5</strain>
    </source>
</reference>
<dbReference type="Proteomes" id="UP000232722">
    <property type="component" value="Unassembled WGS sequence"/>
</dbReference>
<comment type="caution">
    <text evidence="1">The sequence shown here is derived from an EMBL/GenBank/DDBJ whole genome shotgun (WGS) entry which is preliminary data.</text>
</comment>
<gene>
    <name evidence="1" type="ORF">RhiirA5_438504</name>
</gene>
<evidence type="ECO:0000313" key="2">
    <source>
        <dbReference type="Proteomes" id="UP000232722"/>
    </source>
</evidence>
<dbReference type="VEuPathDB" id="FungiDB:FUN_022020"/>
<sequence length="206" mass="24506">MLFLKYLYAGYVDITDKIGTELLNIIIASDEFNLTRLTKDYIIEYHQLLQNDLVGALKLRDVSQWSQDDIMTFKRIICRFIPLIRFKDISPKDYMIKIKPYEEILSKEYRNNLLNYYMIPECKPKLNNLTSRYLKDINSEFHKKCDNRGATIIVLKTKNSERIIGEYNPLEWDPTNGSFKCMKDNFYSHLQIKRMSKWQKVGYSNG</sequence>
<accession>A0A2N0NJ19</accession>
<reference evidence="1 2" key="2">
    <citation type="submission" date="2017-09" db="EMBL/GenBank/DDBJ databases">
        <title>Extensive intraspecific genome diversity in a model arbuscular mycorrhizal fungus.</title>
        <authorList>
            <person name="Chen E.C."/>
            <person name="Morin E."/>
            <person name="Beaudet D."/>
            <person name="Noel J."/>
            <person name="Ndikumana S."/>
            <person name="Charron P."/>
            <person name="St-Onge C."/>
            <person name="Giorgi J."/>
            <person name="Grigoriev I.V."/>
            <person name="Roux C."/>
            <person name="Martin F.M."/>
            <person name="Corradi N."/>
        </authorList>
    </citation>
    <scope>NUCLEOTIDE SEQUENCE [LARGE SCALE GENOMIC DNA]</scope>
    <source>
        <strain evidence="1 2">A5</strain>
    </source>
</reference>
<organism evidence="1 2">
    <name type="scientific">Rhizophagus irregularis</name>
    <dbReference type="NCBI Taxonomy" id="588596"/>
    <lineage>
        <taxon>Eukaryota</taxon>
        <taxon>Fungi</taxon>
        <taxon>Fungi incertae sedis</taxon>
        <taxon>Mucoromycota</taxon>
        <taxon>Glomeromycotina</taxon>
        <taxon>Glomeromycetes</taxon>
        <taxon>Glomerales</taxon>
        <taxon>Glomeraceae</taxon>
        <taxon>Rhizophagus</taxon>
    </lineage>
</organism>
<proteinExistence type="predicted"/>
<dbReference type="EMBL" id="LLXJ01005878">
    <property type="protein sequence ID" value="PKB94556.1"/>
    <property type="molecule type" value="Genomic_DNA"/>
</dbReference>
<protein>
    <recommendedName>
        <fullName evidence="3">TLDc domain-containing protein</fullName>
    </recommendedName>
</protein>
<dbReference type="AlphaFoldDB" id="A0A2N0NJ19"/>